<dbReference type="FunFam" id="1.20.1740.10:FF:000056">
    <property type="entry name" value="Y+L amino acid transporter 2"/>
    <property type="match status" value="1"/>
</dbReference>
<dbReference type="Pfam" id="PF13520">
    <property type="entry name" value="AA_permease_2"/>
    <property type="match status" value="1"/>
</dbReference>
<feature type="transmembrane region" description="Helical" evidence="6">
    <location>
        <begin position="136"/>
        <end position="162"/>
    </location>
</feature>
<feature type="compositionally biased region" description="Polar residues" evidence="5">
    <location>
        <begin position="26"/>
        <end position="41"/>
    </location>
</feature>
<proteinExistence type="predicted"/>
<evidence type="ECO:0000256" key="5">
    <source>
        <dbReference type="SAM" id="MobiDB-lite"/>
    </source>
</evidence>
<gene>
    <name evidence="7" type="ORF">MNOR_LOCUS32871</name>
</gene>
<dbReference type="PANTHER" id="PTHR11785">
    <property type="entry name" value="AMINO ACID TRANSPORTER"/>
    <property type="match status" value="1"/>
</dbReference>
<dbReference type="InterPro" id="IPR002293">
    <property type="entry name" value="AA/rel_permease1"/>
</dbReference>
<keyword evidence="3 6" id="KW-1133">Transmembrane helix</keyword>
<evidence type="ECO:0000256" key="4">
    <source>
        <dbReference type="ARBA" id="ARBA00023136"/>
    </source>
</evidence>
<evidence type="ECO:0000313" key="7">
    <source>
        <dbReference type="EMBL" id="CAL4162755.1"/>
    </source>
</evidence>
<evidence type="ECO:0000256" key="3">
    <source>
        <dbReference type="ARBA" id="ARBA00022989"/>
    </source>
</evidence>
<comment type="subcellular location">
    <subcellularLocation>
        <location evidence="1">Membrane</location>
        <topology evidence="1">Multi-pass membrane protein</topology>
    </subcellularLocation>
</comment>
<dbReference type="InterPro" id="IPR050598">
    <property type="entry name" value="AminoAcid_Transporter"/>
</dbReference>
<feature type="transmembrane region" description="Helical" evidence="6">
    <location>
        <begin position="57"/>
        <end position="76"/>
    </location>
</feature>
<evidence type="ECO:0000313" key="8">
    <source>
        <dbReference type="Proteomes" id="UP001497623"/>
    </source>
</evidence>
<dbReference type="GO" id="GO:0016020">
    <property type="term" value="C:membrane"/>
    <property type="evidence" value="ECO:0007669"/>
    <property type="project" value="UniProtKB-SubCell"/>
</dbReference>
<feature type="compositionally biased region" description="Polar residues" evidence="5">
    <location>
        <begin position="9"/>
        <end position="18"/>
    </location>
</feature>
<organism evidence="7 8">
    <name type="scientific">Meganyctiphanes norvegica</name>
    <name type="common">Northern krill</name>
    <name type="synonym">Thysanopoda norvegica</name>
    <dbReference type="NCBI Taxonomy" id="48144"/>
    <lineage>
        <taxon>Eukaryota</taxon>
        <taxon>Metazoa</taxon>
        <taxon>Ecdysozoa</taxon>
        <taxon>Arthropoda</taxon>
        <taxon>Crustacea</taxon>
        <taxon>Multicrustacea</taxon>
        <taxon>Malacostraca</taxon>
        <taxon>Eumalacostraca</taxon>
        <taxon>Eucarida</taxon>
        <taxon>Euphausiacea</taxon>
        <taxon>Euphausiidae</taxon>
        <taxon>Meganyctiphanes</taxon>
    </lineage>
</organism>
<sequence>MVLKDSTKDAGSTKSLSSIKYDPLSTGKSEYNSQESKSAADSPNGEEKIILKKTMGLFDGVGLIIGIIIGSGIFVSPKGVLEYSGSPGMALIVWFSCGIMCLVGAVCYAELGTMIPKSGGDYVYIKESFGPLSGFLYLWVSLIIIIPTGNAVIALAFANYVVKPFLETCMDPPEISLTLIAAAVTCFLTWVNCVSIKVSTKMQDIFSVTKVVALMVIIGCGIYQISTGQMNNLTKPFQGTIWSFSSIATAFYQGLFSFSGWNCLNFVTEELKDPYKQVIDPFFICLSFVLEIYNLLNIEFFNI</sequence>
<protein>
    <submittedName>
        <fullName evidence="7">Uncharacterized protein</fullName>
    </submittedName>
</protein>
<feature type="transmembrane region" description="Helical" evidence="6">
    <location>
        <begin position="88"/>
        <end position="109"/>
    </location>
</feature>
<accession>A0AAV2S3Y8</accession>
<dbReference type="AlphaFoldDB" id="A0AAV2S3Y8"/>
<dbReference type="GO" id="GO:0015179">
    <property type="term" value="F:L-amino acid transmembrane transporter activity"/>
    <property type="evidence" value="ECO:0007669"/>
    <property type="project" value="TreeGrafter"/>
</dbReference>
<feature type="non-terminal residue" evidence="7">
    <location>
        <position position="303"/>
    </location>
</feature>
<keyword evidence="2 6" id="KW-0812">Transmembrane</keyword>
<feature type="region of interest" description="Disordered" evidence="5">
    <location>
        <begin position="1"/>
        <end position="42"/>
    </location>
</feature>
<dbReference type="PANTHER" id="PTHR11785:SF528">
    <property type="entry name" value="AMINO ACID TRANSPORTER PROTEIN JHI-21"/>
    <property type="match status" value="1"/>
</dbReference>
<feature type="transmembrane region" description="Helical" evidence="6">
    <location>
        <begin position="237"/>
        <end position="258"/>
    </location>
</feature>
<keyword evidence="4 6" id="KW-0472">Membrane</keyword>
<reference evidence="7 8" key="1">
    <citation type="submission" date="2024-05" db="EMBL/GenBank/DDBJ databases">
        <authorList>
            <person name="Wallberg A."/>
        </authorList>
    </citation>
    <scope>NUCLEOTIDE SEQUENCE [LARGE SCALE GENOMIC DNA]</scope>
</reference>
<keyword evidence="8" id="KW-1185">Reference proteome</keyword>
<feature type="transmembrane region" description="Helical" evidence="6">
    <location>
        <begin position="174"/>
        <end position="193"/>
    </location>
</feature>
<feature type="transmembrane region" description="Helical" evidence="6">
    <location>
        <begin position="205"/>
        <end position="225"/>
    </location>
</feature>
<evidence type="ECO:0000256" key="6">
    <source>
        <dbReference type="SAM" id="Phobius"/>
    </source>
</evidence>
<dbReference type="Proteomes" id="UP001497623">
    <property type="component" value="Unassembled WGS sequence"/>
</dbReference>
<evidence type="ECO:0000256" key="2">
    <source>
        <dbReference type="ARBA" id="ARBA00022692"/>
    </source>
</evidence>
<evidence type="ECO:0000256" key="1">
    <source>
        <dbReference type="ARBA" id="ARBA00004141"/>
    </source>
</evidence>
<dbReference type="EMBL" id="CAXKWB010045768">
    <property type="protein sequence ID" value="CAL4162755.1"/>
    <property type="molecule type" value="Genomic_DNA"/>
</dbReference>
<dbReference type="Gene3D" id="1.20.1740.10">
    <property type="entry name" value="Amino acid/polyamine transporter I"/>
    <property type="match status" value="1"/>
</dbReference>
<comment type="caution">
    <text evidence="7">The sequence shown here is derived from an EMBL/GenBank/DDBJ whole genome shotgun (WGS) entry which is preliminary data.</text>
</comment>
<name>A0AAV2S3Y8_MEGNR</name>